<protein>
    <recommendedName>
        <fullName evidence="4 11">Flagellar motor switch protein FliG</fullName>
    </recommendedName>
</protein>
<dbReference type="Pfam" id="PF01706">
    <property type="entry name" value="FliG_C"/>
    <property type="match status" value="1"/>
</dbReference>
<dbReference type="PANTHER" id="PTHR30534:SF0">
    <property type="entry name" value="FLAGELLAR MOTOR SWITCH PROTEIN FLIG"/>
    <property type="match status" value="1"/>
</dbReference>
<gene>
    <name evidence="15" type="ORF">A0123_02519</name>
</gene>
<dbReference type="Pfam" id="PF14841">
    <property type="entry name" value="FliG_M"/>
    <property type="match status" value="1"/>
</dbReference>
<evidence type="ECO:0000256" key="8">
    <source>
        <dbReference type="ARBA" id="ARBA00023136"/>
    </source>
</evidence>
<evidence type="ECO:0000313" key="15">
    <source>
        <dbReference type="EMBL" id="OAJ66785.1"/>
    </source>
</evidence>
<keyword evidence="11" id="KW-0997">Cell inner membrane</keyword>
<evidence type="ECO:0000256" key="1">
    <source>
        <dbReference type="ARBA" id="ARBA00004117"/>
    </source>
</evidence>
<dbReference type="PATRIC" id="fig|38307.3.peg.2627"/>
<evidence type="ECO:0000256" key="11">
    <source>
        <dbReference type="PIRNR" id="PIRNR003161"/>
    </source>
</evidence>
<name>A0A1B6VHT2_9PROT</name>
<dbReference type="SUPFAM" id="SSF48029">
    <property type="entry name" value="FliG"/>
    <property type="match status" value="2"/>
</dbReference>
<keyword evidence="6 11" id="KW-0145">Chemotaxis</keyword>
<evidence type="ECO:0000256" key="2">
    <source>
        <dbReference type="ARBA" id="ARBA00004413"/>
    </source>
</evidence>
<comment type="function">
    <text evidence="10 11">FliG is one of three proteins (FliG, FliN, FliM) that forms the rotor-mounted switch complex (C ring), located at the base of the basal body. This complex interacts with the CheY and CheZ chemotaxis proteins, in addition to contacting components of the motor that determine the direction of flagellar rotation.</text>
</comment>
<dbReference type="PANTHER" id="PTHR30534">
    <property type="entry name" value="FLAGELLAR MOTOR SWITCH PROTEIN FLIG"/>
    <property type="match status" value="1"/>
</dbReference>
<dbReference type="PRINTS" id="PR00954">
    <property type="entry name" value="FLGMOTORFLIG"/>
</dbReference>
<dbReference type="GO" id="GO:0005886">
    <property type="term" value="C:plasma membrane"/>
    <property type="evidence" value="ECO:0007669"/>
    <property type="project" value="UniProtKB-SubCell"/>
</dbReference>
<dbReference type="InterPro" id="IPR023087">
    <property type="entry name" value="Flg_Motor_Flig_C"/>
</dbReference>
<dbReference type="InterPro" id="IPR028263">
    <property type="entry name" value="FliG_N"/>
</dbReference>
<evidence type="ECO:0000313" key="16">
    <source>
        <dbReference type="Proteomes" id="UP000077786"/>
    </source>
</evidence>
<feature type="domain" description="Flagellar motor switch protein FliG C-terminal" evidence="12">
    <location>
        <begin position="219"/>
        <end position="325"/>
    </location>
</feature>
<dbReference type="RefSeq" id="WP_064275080.1">
    <property type="nucleotide sequence ID" value="NZ_LUTU01000013.1"/>
</dbReference>
<evidence type="ECO:0000259" key="12">
    <source>
        <dbReference type="Pfam" id="PF01706"/>
    </source>
</evidence>
<dbReference type="Proteomes" id="UP000077786">
    <property type="component" value="Unassembled WGS sequence"/>
</dbReference>
<dbReference type="OrthoDB" id="9780302at2"/>
<accession>A0A1B6VHT2</accession>
<evidence type="ECO:0000256" key="3">
    <source>
        <dbReference type="ARBA" id="ARBA00010299"/>
    </source>
</evidence>
<evidence type="ECO:0000259" key="14">
    <source>
        <dbReference type="Pfam" id="PF14842"/>
    </source>
</evidence>
<evidence type="ECO:0000256" key="6">
    <source>
        <dbReference type="ARBA" id="ARBA00022500"/>
    </source>
</evidence>
<keyword evidence="5 11" id="KW-1003">Cell membrane</keyword>
<evidence type="ECO:0000259" key="13">
    <source>
        <dbReference type="Pfam" id="PF14841"/>
    </source>
</evidence>
<organism evidence="15 16">
    <name type="scientific">Gluconobacter cerinus</name>
    <dbReference type="NCBI Taxonomy" id="38307"/>
    <lineage>
        <taxon>Bacteria</taxon>
        <taxon>Pseudomonadati</taxon>
        <taxon>Pseudomonadota</taxon>
        <taxon>Alphaproteobacteria</taxon>
        <taxon>Acetobacterales</taxon>
        <taxon>Acetobacteraceae</taxon>
        <taxon>Gluconobacter</taxon>
    </lineage>
</organism>
<evidence type="ECO:0000256" key="5">
    <source>
        <dbReference type="ARBA" id="ARBA00022475"/>
    </source>
</evidence>
<comment type="caution">
    <text evidence="15">The sequence shown here is derived from an EMBL/GenBank/DDBJ whole genome shotgun (WGS) entry which is preliminary data.</text>
</comment>
<comment type="similarity">
    <text evidence="3 11">Belongs to the FliG family.</text>
</comment>
<feature type="domain" description="Flagellar motor switch protein FliG middle" evidence="13">
    <location>
        <begin position="119"/>
        <end position="188"/>
    </location>
</feature>
<dbReference type="EMBL" id="LUTU01000013">
    <property type="protein sequence ID" value="OAJ66785.1"/>
    <property type="molecule type" value="Genomic_DNA"/>
</dbReference>
<keyword evidence="8 11" id="KW-0472">Membrane</keyword>
<dbReference type="PIRSF" id="PIRSF003161">
    <property type="entry name" value="FliG"/>
    <property type="match status" value="1"/>
</dbReference>
<dbReference type="Gene3D" id="1.10.220.30">
    <property type="match status" value="3"/>
</dbReference>
<dbReference type="GO" id="GO:0003774">
    <property type="term" value="F:cytoskeletal motor activity"/>
    <property type="evidence" value="ECO:0007669"/>
    <property type="project" value="InterPro"/>
</dbReference>
<keyword evidence="9 11" id="KW-0975">Bacterial flagellum</keyword>
<evidence type="ECO:0000256" key="7">
    <source>
        <dbReference type="ARBA" id="ARBA00022779"/>
    </source>
</evidence>
<evidence type="ECO:0000256" key="10">
    <source>
        <dbReference type="ARBA" id="ARBA00025598"/>
    </source>
</evidence>
<proteinExistence type="inferred from homology"/>
<dbReference type="Pfam" id="PF14842">
    <property type="entry name" value="FliG_N"/>
    <property type="match status" value="1"/>
</dbReference>
<dbReference type="InterPro" id="IPR011002">
    <property type="entry name" value="FliG_a-hlx"/>
</dbReference>
<keyword evidence="7 11" id="KW-0283">Flagellar rotation</keyword>
<reference evidence="15 16" key="1">
    <citation type="submission" date="2016-03" db="EMBL/GenBank/DDBJ databases">
        <title>Draft genome sequence of Gluconobacter cerinus strain CECT 9110.</title>
        <authorList>
            <person name="Sainz F."/>
            <person name="Mas A."/>
            <person name="Torija M.J."/>
        </authorList>
    </citation>
    <scope>NUCLEOTIDE SEQUENCE [LARGE SCALE GENOMIC DNA]</scope>
    <source>
        <strain evidence="15 16">CECT 9110</strain>
    </source>
</reference>
<dbReference type="GO" id="GO:0006935">
    <property type="term" value="P:chemotaxis"/>
    <property type="evidence" value="ECO:0007669"/>
    <property type="project" value="UniProtKB-KW"/>
</dbReference>
<dbReference type="InterPro" id="IPR000090">
    <property type="entry name" value="Flg_Motor_Flig"/>
</dbReference>
<sequence>MIGLEKSVTGAQKSAILMMTLGEENCARLFEQMHEEEIREISAAMSQLGMVSAETVESVCHEFSRSLGSSEVLIGDIETTERLLKNTLPAGRAAAIMEEIRGPAGRTMWDKLGNVSEAVLANYLKNEYPQTVAVILSRIKAAHSAKVLALLPEEFSLDVMTRMLKMENVQKGVLHSVEQTLRSEFVSNLPRGSHRDSHEVLADIFNNFDRRLEERFMTALDERSHDDAERIKSLMFTFEELAQVPVEGLMVLLNQIARESLPIALKGASEKLRSAFLAAMSERAGRILIDEVEALGPVRVKDVDAAQSDILLVAKVLLDRGEIELLDQEQAANEMLV</sequence>
<dbReference type="GO" id="GO:0009425">
    <property type="term" value="C:bacterial-type flagellum basal body"/>
    <property type="evidence" value="ECO:0007669"/>
    <property type="project" value="UniProtKB-SubCell"/>
</dbReference>
<dbReference type="GO" id="GO:0071973">
    <property type="term" value="P:bacterial-type flagellum-dependent cell motility"/>
    <property type="evidence" value="ECO:0007669"/>
    <property type="project" value="InterPro"/>
</dbReference>
<dbReference type="AlphaFoldDB" id="A0A1B6VHT2"/>
<evidence type="ECO:0000256" key="4">
    <source>
        <dbReference type="ARBA" id="ARBA00021870"/>
    </source>
</evidence>
<comment type="subcellular location">
    <subcellularLocation>
        <location evidence="1 11">Bacterial flagellum basal body</location>
    </subcellularLocation>
    <subcellularLocation>
        <location evidence="11">Cell inner membrane</location>
        <topology evidence="11">Peripheral membrane protein</topology>
        <orientation evidence="11">Cytoplasmic side</orientation>
    </subcellularLocation>
    <subcellularLocation>
        <location evidence="2">Cell membrane</location>
        <topology evidence="2">Peripheral membrane protein</topology>
        <orientation evidence="2">Cytoplasmic side</orientation>
    </subcellularLocation>
</comment>
<evidence type="ECO:0000256" key="9">
    <source>
        <dbReference type="ARBA" id="ARBA00023143"/>
    </source>
</evidence>
<dbReference type="InterPro" id="IPR032779">
    <property type="entry name" value="FliG_M"/>
</dbReference>
<feature type="domain" description="Flagellar motor switch protein FliG N-terminal" evidence="14">
    <location>
        <begin position="8"/>
        <end position="109"/>
    </location>
</feature>